<reference evidence="3" key="1">
    <citation type="journal article" date="2021" name="PeerJ">
        <title>Extensive microbial diversity within the chicken gut microbiome revealed by metagenomics and culture.</title>
        <authorList>
            <person name="Gilroy R."/>
            <person name="Ravi A."/>
            <person name="Getino M."/>
            <person name="Pursley I."/>
            <person name="Horton D.L."/>
            <person name="Alikhan N.F."/>
            <person name="Baker D."/>
            <person name="Gharbi K."/>
            <person name="Hall N."/>
            <person name="Watson M."/>
            <person name="Adriaenssens E.M."/>
            <person name="Foster-Nyarko E."/>
            <person name="Jarju S."/>
            <person name="Secka A."/>
            <person name="Antonio M."/>
            <person name="Oren A."/>
            <person name="Chaudhuri R.R."/>
            <person name="La Ragione R."/>
            <person name="Hildebrand F."/>
            <person name="Pallen M.J."/>
        </authorList>
    </citation>
    <scope>NUCLEOTIDE SEQUENCE</scope>
    <source>
        <strain evidence="3">CHK196-3914</strain>
    </source>
</reference>
<feature type="transmembrane region" description="Helical" evidence="2">
    <location>
        <begin position="87"/>
        <end position="108"/>
    </location>
</feature>
<feature type="region of interest" description="Disordered" evidence="1">
    <location>
        <begin position="1"/>
        <end position="52"/>
    </location>
</feature>
<keyword evidence="2" id="KW-1133">Transmembrane helix</keyword>
<feature type="transmembrane region" description="Helical" evidence="2">
    <location>
        <begin position="61"/>
        <end position="81"/>
    </location>
</feature>
<gene>
    <name evidence="3" type="ORF">H9723_07575</name>
</gene>
<comment type="caution">
    <text evidence="3">The sequence shown here is derived from an EMBL/GenBank/DDBJ whole genome shotgun (WGS) entry which is preliminary data.</text>
</comment>
<sequence length="212" mass="23757">MSQRDDIQRRKKKVHRRRSSSGSETHATGSSARRRNTSHRRKSSQSRHEEKNNKISRNTGLVIAVIQLIATIVFMAGLFVLNMLPNMYLAAIGILLFLFWGIILASQFFSKKNAIMGKVISIIITVFLIIGSYFLFKTSGTISNITGGEYKLDNVVVAVMKDDPAESIQDAADYTFGVQYQMNGDQIRDTIDAINSELGSEIRTQEYNSLAE</sequence>
<evidence type="ECO:0000256" key="2">
    <source>
        <dbReference type="SAM" id="Phobius"/>
    </source>
</evidence>
<feature type="compositionally biased region" description="Basic residues" evidence="1">
    <location>
        <begin position="9"/>
        <end position="19"/>
    </location>
</feature>
<evidence type="ECO:0000313" key="4">
    <source>
        <dbReference type="Proteomes" id="UP000824116"/>
    </source>
</evidence>
<feature type="transmembrane region" description="Helical" evidence="2">
    <location>
        <begin position="115"/>
        <end position="136"/>
    </location>
</feature>
<evidence type="ECO:0000256" key="1">
    <source>
        <dbReference type="SAM" id="MobiDB-lite"/>
    </source>
</evidence>
<reference evidence="3" key="2">
    <citation type="submission" date="2021-04" db="EMBL/GenBank/DDBJ databases">
        <authorList>
            <person name="Gilroy R."/>
        </authorList>
    </citation>
    <scope>NUCLEOTIDE SEQUENCE</scope>
    <source>
        <strain evidence="3">CHK196-3914</strain>
    </source>
</reference>
<dbReference type="Gene3D" id="3.40.190.10">
    <property type="entry name" value="Periplasmic binding protein-like II"/>
    <property type="match status" value="1"/>
</dbReference>
<dbReference type="AlphaFoldDB" id="A0A9D2K223"/>
<dbReference type="EMBL" id="DXAY01000179">
    <property type="protein sequence ID" value="HIZ75082.1"/>
    <property type="molecule type" value="Genomic_DNA"/>
</dbReference>
<protein>
    <submittedName>
        <fullName evidence="3">LytR family transcriptional regulator</fullName>
    </submittedName>
</protein>
<feature type="compositionally biased region" description="Polar residues" evidence="1">
    <location>
        <begin position="22"/>
        <end position="31"/>
    </location>
</feature>
<evidence type="ECO:0000313" key="3">
    <source>
        <dbReference type="EMBL" id="HIZ75082.1"/>
    </source>
</evidence>
<organism evidence="3 4">
    <name type="scientific">Candidatus Mediterraneibacter stercoravium</name>
    <dbReference type="NCBI Taxonomy" id="2838685"/>
    <lineage>
        <taxon>Bacteria</taxon>
        <taxon>Bacillati</taxon>
        <taxon>Bacillota</taxon>
        <taxon>Clostridia</taxon>
        <taxon>Lachnospirales</taxon>
        <taxon>Lachnospiraceae</taxon>
        <taxon>Mediterraneibacter</taxon>
    </lineage>
</organism>
<dbReference type="Proteomes" id="UP000824116">
    <property type="component" value="Unassembled WGS sequence"/>
</dbReference>
<feature type="non-terminal residue" evidence="3">
    <location>
        <position position="212"/>
    </location>
</feature>
<name>A0A9D2K223_9FIRM</name>
<accession>A0A9D2K223</accession>
<keyword evidence="2" id="KW-0472">Membrane</keyword>
<proteinExistence type="predicted"/>
<feature type="compositionally biased region" description="Basic residues" evidence="1">
    <location>
        <begin position="32"/>
        <end position="45"/>
    </location>
</feature>
<keyword evidence="2" id="KW-0812">Transmembrane</keyword>